<feature type="domain" description="Formyl transferase C-terminal" evidence="2">
    <location>
        <begin position="202"/>
        <end position="286"/>
    </location>
</feature>
<comment type="caution">
    <text evidence="3">The sequence shown here is derived from an EMBL/GenBank/DDBJ whole genome shotgun (WGS) entry which is preliminary data.</text>
</comment>
<evidence type="ECO:0000259" key="2">
    <source>
        <dbReference type="Pfam" id="PF02911"/>
    </source>
</evidence>
<proteinExistence type="predicted"/>
<dbReference type="PANTHER" id="PTHR11138:SF5">
    <property type="entry name" value="METHIONYL-TRNA FORMYLTRANSFERASE, MITOCHONDRIAL"/>
    <property type="match status" value="1"/>
</dbReference>
<dbReference type="Pfam" id="PF00551">
    <property type="entry name" value="Formyl_trans_N"/>
    <property type="match status" value="1"/>
</dbReference>
<keyword evidence="3" id="KW-0808">Transferase</keyword>
<dbReference type="InterPro" id="IPR002376">
    <property type="entry name" value="Formyl_transf_N"/>
</dbReference>
<organism evidence="3">
    <name type="scientific">mine drainage metagenome</name>
    <dbReference type="NCBI Taxonomy" id="410659"/>
    <lineage>
        <taxon>unclassified sequences</taxon>
        <taxon>metagenomes</taxon>
        <taxon>ecological metagenomes</taxon>
    </lineage>
</organism>
<dbReference type="PANTHER" id="PTHR11138">
    <property type="entry name" value="METHIONYL-TRNA FORMYLTRANSFERASE"/>
    <property type="match status" value="1"/>
</dbReference>
<dbReference type="AlphaFoldDB" id="E6PT57"/>
<dbReference type="GO" id="GO:0005829">
    <property type="term" value="C:cytosol"/>
    <property type="evidence" value="ECO:0007669"/>
    <property type="project" value="TreeGrafter"/>
</dbReference>
<dbReference type="InterPro" id="IPR011034">
    <property type="entry name" value="Formyl_transferase-like_C_sf"/>
</dbReference>
<dbReference type="GO" id="GO:0004479">
    <property type="term" value="F:methionyl-tRNA formyltransferase activity"/>
    <property type="evidence" value="ECO:0007669"/>
    <property type="project" value="TreeGrafter"/>
</dbReference>
<name>E6PT57_9ZZZZ</name>
<dbReference type="NCBIfam" id="NF005414">
    <property type="entry name" value="PRK06988.1"/>
    <property type="match status" value="1"/>
</dbReference>
<feature type="domain" description="Formyl transferase N-terminal" evidence="1">
    <location>
        <begin position="26"/>
        <end position="173"/>
    </location>
</feature>
<reference evidence="3" key="1">
    <citation type="submission" date="2009-10" db="EMBL/GenBank/DDBJ databases">
        <title>Diversity of trophic interactions inside an arsenic-rich microbial ecosystem.</title>
        <authorList>
            <person name="Bertin P.N."/>
            <person name="Heinrich-Salmeron A."/>
            <person name="Pelletier E."/>
            <person name="Goulhen-Chollet F."/>
            <person name="Arsene-Ploetze F."/>
            <person name="Gallien S."/>
            <person name="Calteau A."/>
            <person name="Vallenet D."/>
            <person name="Casiot C."/>
            <person name="Chane-Woon-Ming B."/>
            <person name="Giloteaux L."/>
            <person name="Barakat M."/>
            <person name="Bonnefoy V."/>
            <person name="Bruneel O."/>
            <person name="Chandler M."/>
            <person name="Cleiss J."/>
            <person name="Duran R."/>
            <person name="Elbaz-Poulichet F."/>
            <person name="Fonknechten N."/>
            <person name="Lauga B."/>
            <person name="Mornico D."/>
            <person name="Ortet P."/>
            <person name="Schaeffer C."/>
            <person name="Siguier P."/>
            <person name="Alexander Thil Smith A."/>
            <person name="Van Dorsselaer A."/>
            <person name="Weissenbach J."/>
            <person name="Medigue C."/>
            <person name="Le Paslier D."/>
        </authorList>
    </citation>
    <scope>NUCLEOTIDE SEQUENCE</scope>
</reference>
<protein>
    <submittedName>
        <fullName evidence="3">Putative Formyl transferase</fullName>
    </submittedName>
</protein>
<dbReference type="InterPro" id="IPR005793">
    <property type="entry name" value="Formyl_trans_C"/>
</dbReference>
<dbReference type="SUPFAM" id="SSF53328">
    <property type="entry name" value="Formyltransferase"/>
    <property type="match status" value="1"/>
</dbReference>
<evidence type="ECO:0000259" key="1">
    <source>
        <dbReference type="Pfam" id="PF00551"/>
    </source>
</evidence>
<dbReference type="SUPFAM" id="SSF50486">
    <property type="entry name" value="FMT C-terminal domain-like"/>
    <property type="match status" value="1"/>
</dbReference>
<dbReference type="Pfam" id="PF02911">
    <property type="entry name" value="Formyl_trans_C"/>
    <property type="match status" value="1"/>
</dbReference>
<evidence type="ECO:0000313" key="3">
    <source>
        <dbReference type="EMBL" id="CBH98114.1"/>
    </source>
</evidence>
<dbReference type="InterPro" id="IPR036477">
    <property type="entry name" value="Formyl_transf_N_sf"/>
</dbReference>
<accession>E6PT57</accession>
<sequence length="309" mass="33423">MRAVVFAYHNVGARGLRTLLAGGMRVELVVTHPDDPGETIWFDSVAAVAAEHGIPVALVDQAVDDALLERIARLAPDYIFSFYFRRMLPASLLAAARIAALNMHGSLLPQYRGRVPVNWAVLHGEAETGATLHVMEAKPDAGDIVAQQAVPILPDDTAKDVFDKVTVAAEIALWGVLPRLLRGEVPRRSNNLAQGSYFGGRKPEDGRIDWRQPAQVIYNLMRAVAPPYPGAFFDLNGRRFIVARARLARPEVAALLPASASAGLHLAQEQILAKGNDGGVIHILELWAADHPGQPLSAQHLSELAGHQP</sequence>
<dbReference type="EMBL" id="CABM01000049">
    <property type="protein sequence ID" value="CBH98114.1"/>
    <property type="molecule type" value="Genomic_DNA"/>
</dbReference>
<dbReference type="Gene3D" id="3.40.50.12230">
    <property type="match status" value="1"/>
</dbReference>
<gene>
    <name evidence="3" type="ORF">CARN2_3590</name>
</gene>